<dbReference type="InterPro" id="IPR050553">
    <property type="entry name" value="Thioredoxin_ResA/DsbE_sf"/>
</dbReference>
<keyword evidence="4" id="KW-0676">Redox-active center</keyword>
<dbReference type="Gene3D" id="3.40.30.10">
    <property type="entry name" value="Glutaredoxin"/>
    <property type="match status" value="1"/>
</dbReference>
<gene>
    <name evidence="6" type="ORF">CH360_05765</name>
    <name evidence="7" type="ORF">CH373_05345</name>
</gene>
<keyword evidence="3" id="KW-1015">Disulfide bond</keyword>
<dbReference type="InterPro" id="IPR036249">
    <property type="entry name" value="Thioredoxin-like_sf"/>
</dbReference>
<dbReference type="GO" id="GO:0016491">
    <property type="term" value="F:oxidoreductase activity"/>
    <property type="evidence" value="ECO:0007669"/>
    <property type="project" value="InterPro"/>
</dbReference>
<keyword evidence="8" id="KW-1185">Reference proteome</keyword>
<dbReference type="GO" id="GO:0017004">
    <property type="term" value="P:cytochrome complex assembly"/>
    <property type="evidence" value="ECO:0007669"/>
    <property type="project" value="UniProtKB-KW"/>
</dbReference>
<dbReference type="PROSITE" id="PS51352">
    <property type="entry name" value="THIOREDOXIN_2"/>
    <property type="match status" value="1"/>
</dbReference>
<dbReference type="GO" id="GO:0016209">
    <property type="term" value="F:antioxidant activity"/>
    <property type="evidence" value="ECO:0007669"/>
    <property type="project" value="InterPro"/>
</dbReference>
<proteinExistence type="predicted"/>
<sequence length="191" mass="21593">MAKQEKQMKLKVGDSAKNFSVLDYEGKQIRSEDYLGKSLYLAFFRNVECALCNLRIQQLLAAYPEFQKNGIEILAVFESSASQIADMEGIDGLPFRIIADKENKLYNLYGVQSSWLGVIKTMATGKREIDEAKSLGFEMRKVPGMKMDRMPAEFLIGPNGKVQISKYSSKVTDHIPIHQLFQFAPRVLVTT</sequence>
<dbReference type="EMBL" id="NPDZ01000002">
    <property type="protein sequence ID" value="PJZ74333.1"/>
    <property type="molecule type" value="Genomic_DNA"/>
</dbReference>
<dbReference type="Pfam" id="PF00578">
    <property type="entry name" value="AhpC-TSA"/>
    <property type="match status" value="1"/>
</dbReference>
<dbReference type="OrthoDB" id="9809746at2"/>
<feature type="domain" description="Thioredoxin" evidence="5">
    <location>
        <begin position="10"/>
        <end position="189"/>
    </location>
</feature>
<evidence type="ECO:0000313" key="7">
    <source>
        <dbReference type="EMBL" id="PJZ74333.1"/>
    </source>
</evidence>
<dbReference type="Proteomes" id="UP000231990">
    <property type="component" value="Unassembled WGS sequence"/>
</dbReference>
<dbReference type="InterPro" id="IPR000866">
    <property type="entry name" value="AhpC/TSA"/>
</dbReference>
<accession>A0A2M9ZQX4</accession>
<comment type="caution">
    <text evidence="7">The sequence shown here is derived from an EMBL/GenBank/DDBJ whole genome shotgun (WGS) entry which is preliminary data.</text>
</comment>
<evidence type="ECO:0000313" key="8">
    <source>
        <dbReference type="Proteomes" id="UP000231962"/>
    </source>
</evidence>
<evidence type="ECO:0000256" key="4">
    <source>
        <dbReference type="ARBA" id="ARBA00023284"/>
    </source>
</evidence>
<name>A0A2M9ZQX4_9LEPT</name>
<keyword evidence="2" id="KW-0201">Cytochrome c-type biogenesis</keyword>
<evidence type="ECO:0000256" key="3">
    <source>
        <dbReference type="ARBA" id="ARBA00023157"/>
    </source>
</evidence>
<comment type="subcellular location">
    <subcellularLocation>
        <location evidence="1">Cell envelope</location>
    </subcellularLocation>
</comment>
<reference evidence="8 9" key="1">
    <citation type="submission" date="2017-07" db="EMBL/GenBank/DDBJ databases">
        <title>Leptospira spp. isolated from tropical soils.</title>
        <authorList>
            <person name="Thibeaux R."/>
            <person name="Iraola G."/>
            <person name="Ferres I."/>
            <person name="Bierque E."/>
            <person name="Girault D."/>
            <person name="Soupe-Gilbert M.-E."/>
            <person name="Picardeau M."/>
            <person name="Goarant C."/>
        </authorList>
    </citation>
    <scope>NUCLEOTIDE SEQUENCE [LARGE SCALE GENOMIC DNA]</scope>
    <source>
        <strain evidence="7 9">FH1-B-B1</strain>
        <strain evidence="6 8">FH1-B-C1</strain>
    </source>
</reference>
<dbReference type="PANTHER" id="PTHR42852">
    <property type="entry name" value="THIOL:DISULFIDE INTERCHANGE PROTEIN DSBE"/>
    <property type="match status" value="1"/>
</dbReference>
<dbReference type="GO" id="GO:0030313">
    <property type="term" value="C:cell envelope"/>
    <property type="evidence" value="ECO:0007669"/>
    <property type="project" value="UniProtKB-SubCell"/>
</dbReference>
<dbReference type="InterPro" id="IPR013766">
    <property type="entry name" value="Thioredoxin_domain"/>
</dbReference>
<protein>
    <recommendedName>
        <fullName evidence="5">Thioredoxin domain-containing protein</fullName>
    </recommendedName>
</protein>
<evidence type="ECO:0000313" key="6">
    <source>
        <dbReference type="EMBL" id="PJZ70497.1"/>
    </source>
</evidence>
<dbReference type="Proteomes" id="UP000231962">
    <property type="component" value="Unassembled WGS sequence"/>
</dbReference>
<dbReference type="EMBL" id="NPDY01000003">
    <property type="protein sequence ID" value="PJZ70497.1"/>
    <property type="molecule type" value="Genomic_DNA"/>
</dbReference>
<organism evidence="7 9">
    <name type="scientific">Leptospira perolatii</name>
    <dbReference type="NCBI Taxonomy" id="2023191"/>
    <lineage>
        <taxon>Bacteria</taxon>
        <taxon>Pseudomonadati</taxon>
        <taxon>Spirochaetota</taxon>
        <taxon>Spirochaetia</taxon>
        <taxon>Leptospirales</taxon>
        <taxon>Leptospiraceae</taxon>
        <taxon>Leptospira</taxon>
    </lineage>
</organism>
<dbReference type="PANTHER" id="PTHR42852:SF6">
    <property type="entry name" value="THIOL:DISULFIDE INTERCHANGE PROTEIN DSBE"/>
    <property type="match status" value="1"/>
</dbReference>
<dbReference type="SUPFAM" id="SSF52833">
    <property type="entry name" value="Thioredoxin-like"/>
    <property type="match status" value="1"/>
</dbReference>
<dbReference type="AlphaFoldDB" id="A0A2M9ZQX4"/>
<evidence type="ECO:0000256" key="1">
    <source>
        <dbReference type="ARBA" id="ARBA00004196"/>
    </source>
</evidence>
<evidence type="ECO:0000259" key="5">
    <source>
        <dbReference type="PROSITE" id="PS51352"/>
    </source>
</evidence>
<evidence type="ECO:0000256" key="2">
    <source>
        <dbReference type="ARBA" id="ARBA00022748"/>
    </source>
</evidence>
<evidence type="ECO:0000313" key="9">
    <source>
        <dbReference type="Proteomes" id="UP000231990"/>
    </source>
</evidence>